<evidence type="ECO:0000259" key="1">
    <source>
        <dbReference type="PROSITE" id="PS51186"/>
    </source>
</evidence>
<accession>A0ABS2SQN6</accession>
<dbReference type="Pfam" id="PF13302">
    <property type="entry name" value="Acetyltransf_3"/>
    <property type="match status" value="1"/>
</dbReference>
<dbReference type="Proteomes" id="UP001179280">
    <property type="component" value="Unassembled WGS sequence"/>
</dbReference>
<feature type="domain" description="N-acetyltransferase" evidence="1">
    <location>
        <begin position="15"/>
        <end position="179"/>
    </location>
</feature>
<name>A0ABS2SQN6_9BACI</name>
<evidence type="ECO:0000313" key="3">
    <source>
        <dbReference type="Proteomes" id="UP001179280"/>
    </source>
</evidence>
<dbReference type="InterPro" id="IPR000182">
    <property type="entry name" value="GNAT_dom"/>
</dbReference>
<keyword evidence="3" id="KW-1185">Reference proteome</keyword>
<proteinExistence type="predicted"/>
<comment type="caution">
    <text evidence="2">The sequence shown here is derived from an EMBL/GenBank/DDBJ whole genome shotgun (WGS) entry which is preliminary data.</text>
</comment>
<dbReference type="PANTHER" id="PTHR43415:SF3">
    <property type="entry name" value="GNAT-FAMILY ACETYLTRANSFERASE"/>
    <property type="match status" value="1"/>
</dbReference>
<gene>
    <name evidence="2" type="ORF">JOC54_001044</name>
</gene>
<dbReference type="EMBL" id="JAFBCV010000002">
    <property type="protein sequence ID" value="MBM7837813.1"/>
    <property type="molecule type" value="Genomic_DNA"/>
</dbReference>
<dbReference type="InterPro" id="IPR016181">
    <property type="entry name" value="Acyl_CoA_acyltransferase"/>
</dbReference>
<organism evidence="2 3">
    <name type="scientific">Shouchella xiaoxiensis</name>
    <dbReference type="NCBI Taxonomy" id="766895"/>
    <lineage>
        <taxon>Bacteria</taxon>
        <taxon>Bacillati</taxon>
        <taxon>Bacillota</taxon>
        <taxon>Bacilli</taxon>
        <taxon>Bacillales</taxon>
        <taxon>Bacillaceae</taxon>
        <taxon>Shouchella</taxon>
    </lineage>
</organism>
<protein>
    <submittedName>
        <fullName evidence="2">RimJ/RimL family protein N-acetyltransferase</fullName>
    </submittedName>
</protein>
<sequence length="185" mass="20945">MIDTYMETFLRGSLVKLRKVTEADKETFKKIEDNMRSRLLMNDGLPHPPTDGDHEAFLNAVSAEKDDYLFAVEAVESQAFIGTVAAYAFNWKNGTCHVGISIGESEQGKGYGTDAMSVLLQYLFDSININKVKLSVFSFNMQAIASYQKCGFQLEGTLREEIFRFGMFHDVLVMGITRKDWQARQ</sequence>
<dbReference type="PROSITE" id="PS51186">
    <property type="entry name" value="GNAT"/>
    <property type="match status" value="1"/>
</dbReference>
<dbReference type="PANTHER" id="PTHR43415">
    <property type="entry name" value="SPERMIDINE N(1)-ACETYLTRANSFERASE"/>
    <property type="match status" value="1"/>
</dbReference>
<dbReference type="Gene3D" id="3.40.630.30">
    <property type="match status" value="1"/>
</dbReference>
<dbReference type="SUPFAM" id="SSF55729">
    <property type="entry name" value="Acyl-CoA N-acyltransferases (Nat)"/>
    <property type="match status" value="1"/>
</dbReference>
<reference evidence="2" key="1">
    <citation type="submission" date="2021-01" db="EMBL/GenBank/DDBJ databases">
        <title>Genomic Encyclopedia of Type Strains, Phase IV (KMG-IV): sequencing the most valuable type-strain genomes for metagenomic binning, comparative biology and taxonomic classification.</title>
        <authorList>
            <person name="Goeker M."/>
        </authorList>
    </citation>
    <scope>NUCLEOTIDE SEQUENCE</scope>
    <source>
        <strain evidence="2">DSM 21943</strain>
    </source>
</reference>
<evidence type="ECO:0000313" key="2">
    <source>
        <dbReference type="EMBL" id="MBM7837813.1"/>
    </source>
</evidence>